<name>A0ABQ5SPR2_9CHLO</name>
<comment type="caution">
    <text evidence="1">The sequence shown here is derived from an EMBL/GenBank/DDBJ whole genome shotgun (WGS) entry which is preliminary data.</text>
</comment>
<evidence type="ECO:0000313" key="1">
    <source>
        <dbReference type="EMBL" id="GLI71398.1"/>
    </source>
</evidence>
<protein>
    <submittedName>
        <fullName evidence="1">Uncharacterized protein</fullName>
    </submittedName>
</protein>
<proteinExistence type="predicted"/>
<organism evidence="1 2">
    <name type="scientific">Volvox africanus</name>
    <dbReference type="NCBI Taxonomy" id="51714"/>
    <lineage>
        <taxon>Eukaryota</taxon>
        <taxon>Viridiplantae</taxon>
        <taxon>Chlorophyta</taxon>
        <taxon>core chlorophytes</taxon>
        <taxon>Chlorophyceae</taxon>
        <taxon>CS clade</taxon>
        <taxon>Chlamydomonadales</taxon>
        <taxon>Volvocaceae</taxon>
        <taxon>Volvox</taxon>
    </lineage>
</organism>
<reference evidence="1 2" key="1">
    <citation type="journal article" date="2023" name="IScience">
        <title>Expanded male sex-determining region conserved during the evolution of homothallism in the green alga Volvox.</title>
        <authorList>
            <person name="Yamamoto K."/>
            <person name="Matsuzaki R."/>
            <person name="Mahakham W."/>
            <person name="Heman W."/>
            <person name="Sekimoto H."/>
            <person name="Kawachi M."/>
            <person name="Minakuchi Y."/>
            <person name="Toyoda A."/>
            <person name="Nozaki H."/>
        </authorList>
    </citation>
    <scope>NUCLEOTIDE SEQUENCE [LARGE SCALE GENOMIC DNA]</scope>
    <source>
        <strain evidence="1 2">NIES-4468</strain>
    </source>
</reference>
<accession>A0ABQ5SPR2</accession>
<sequence length="125" mass="13897">MLSALCGWFPRAGRLGPSYPVTRTGNPCECLGSVPTARGILGGHGEMSAVRMTERKYTYLPTYLPTYLCRYLLDQATSSTEVVDILTSLRDLLCVQFMFQSTYRGYDVGKLVLGEFCHPDYPLIG</sequence>
<dbReference type="Proteomes" id="UP001165090">
    <property type="component" value="Unassembled WGS sequence"/>
</dbReference>
<dbReference type="EMBL" id="BSDZ01000112">
    <property type="protein sequence ID" value="GLI71398.1"/>
    <property type="molecule type" value="Genomic_DNA"/>
</dbReference>
<keyword evidence="2" id="KW-1185">Reference proteome</keyword>
<gene>
    <name evidence="1" type="ORF">VaNZ11_016596</name>
</gene>
<evidence type="ECO:0000313" key="2">
    <source>
        <dbReference type="Proteomes" id="UP001165090"/>
    </source>
</evidence>